<reference evidence="1 2" key="1">
    <citation type="journal article" date="2019" name="Commun. Biol.">
        <title>The bagworm genome reveals a unique fibroin gene that provides high tensile strength.</title>
        <authorList>
            <person name="Kono N."/>
            <person name="Nakamura H."/>
            <person name="Ohtoshi R."/>
            <person name="Tomita M."/>
            <person name="Numata K."/>
            <person name="Arakawa K."/>
        </authorList>
    </citation>
    <scope>NUCLEOTIDE SEQUENCE [LARGE SCALE GENOMIC DNA]</scope>
</reference>
<evidence type="ECO:0000313" key="1">
    <source>
        <dbReference type="EMBL" id="GBP39570.1"/>
    </source>
</evidence>
<proteinExistence type="predicted"/>
<name>A0A4C1VM06_EUMVA</name>
<protein>
    <submittedName>
        <fullName evidence="1">Uncharacterized protein</fullName>
    </submittedName>
</protein>
<evidence type="ECO:0000313" key="2">
    <source>
        <dbReference type="Proteomes" id="UP000299102"/>
    </source>
</evidence>
<organism evidence="1 2">
    <name type="scientific">Eumeta variegata</name>
    <name type="common">Bagworm moth</name>
    <name type="synonym">Eumeta japonica</name>
    <dbReference type="NCBI Taxonomy" id="151549"/>
    <lineage>
        <taxon>Eukaryota</taxon>
        <taxon>Metazoa</taxon>
        <taxon>Ecdysozoa</taxon>
        <taxon>Arthropoda</taxon>
        <taxon>Hexapoda</taxon>
        <taxon>Insecta</taxon>
        <taxon>Pterygota</taxon>
        <taxon>Neoptera</taxon>
        <taxon>Endopterygota</taxon>
        <taxon>Lepidoptera</taxon>
        <taxon>Glossata</taxon>
        <taxon>Ditrysia</taxon>
        <taxon>Tineoidea</taxon>
        <taxon>Psychidae</taxon>
        <taxon>Oiketicinae</taxon>
        <taxon>Eumeta</taxon>
    </lineage>
</organism>
<dbReference type="AlphaFoldDB" id="A0A4C1VM06"/>
<keyword evidence="2" id="KW-1185">Reference proteome</keyword>
<comment type="caution">
    <text evidence="1">The sequence shown here is derived from an EMBL/GenBank/DDBJ whole genome shotgun (WGS) entry which is preliminary data.</text>
</comment>
<sequence>MEPQSRDGSGWPRTGRARVGRALQELSTTLAYTKPHQKKNVDQLILSYENAAAAGGAPSPQRTARLSPRALTPSPNEVRYEIILALTDRRRARALSRVQFMPLSLLNSNCLFCGRGRSGDAPTSYTFTLCLRADLRNVIFIGKPPVDDMRRNIIILS</sequence>
<gene>
    <name evidence="1" type="ORF">EVAR_26652_1</name>
</gene>
<dbReference type="EMBL" id="BGZK01000368">
    <property type="protein sequence ID" value="GBP39570.1"/>
    <property type="molecule type" value="Genomic_DNA"/>
</dbReference>
<accession>A0A4C1VM06</accession>
<dbReference type="Proteomes" id="UP000299102">
    <property type="component" value="Unassembled WGS sequence"/>
</dbReference>